<dbReference type="AlphaFoldDB" id="A0A2K3DSQ9"/>
<evidence type="ECO:0000313" key="1">
    <source>
        <dbReference type="EMBL" id="PNW83557.1"/>
    </source>
</evidence>
<name>A0A2K3DSQ9_CHLRE</name>
<reference evidence="1 2" key="1">
    <citation type="journal article" date="2007" name="Science">
        <title>The Chlamydomonas genome reveals the evolution of key animal and plant functions.</title>
        <authorList>
            <person name="Merchant S.S."/>
            <person name="Prochnik S.E."/>
            <person name="Vallon O."/>
            <person name="Harris E.H."/>
            <person name="Karpowicz S.J."/>
            <person name="Witman G.B."/>
            <person name="Terry A."/>
            <person name="Salamov A."/>
            <person name="Fritz-Laylin L.K."/>
            <person name="Marechal-Drouard L."/>
            <person name="Marshall W.F."/>
            <person name="Qu L.H."/>
            <person name="Nelson D.R."/>
            <person name="Sanderfoot A.A."/>
            <person name="Spalding M.H."/>
            <person name="Kapitonov V.V."/>
            <person name="Ren Q."/>
            <person name="Ferris P."/>
            <person name="Lindquist E."/>
            <person name="Shapiro H."/>
            <person name="Lucas S.M."/>
            <person name="Grimwood J."/>
            <person name="Schmutz J."/>
            <person name="Cardol P."/>
            <person name="Cerutti H."/>
            <person name="Chanfreau G."/>
            <person name="Chen C.L."/>
            <person name="Cognat V."/>
            <person name="Croft M.T."/>
            <person name="Dent R."/>
            <person name="Dutcher S."/>
            <person name="Fernandez E."/>
            <person name="Fukuzawa H."/>
            <person name="Gonzalez-Ballester D."/>
            <person name="Gonzalez-Halphen D."/>
            <person name="Hallmann A."/>
            <person name="Hanikenne M."/>
            <person name="Hippler M."/>
            <person name="Inwood W."/>
            <person name="Jabbari K."/>
            <person name="Kalanon M."/>
            <person name="Kuras R."/>
            <person name="Lefebvre P.A."/>
            <person name="Lemaire S.D."/>
            <person name="Lobanov A.V."/>
            <person name="Lohr M."/>
            <person name="Manuell A."/>
            <person name="Meier I."/>
            <person name="Mets L."/>
            <person name="Mittag M."/>
            <person name="Mittelmeier T."/>
            <person name="Moroney J.V."/>
            <person name="Moseley J."/>
            <person name="Napoli C."/>
            <person name="Nedelcu A.M."/>
            <person name="Niyogi K."/>
            <person name="Novoselov S.V."/>
            <person name="Paulsen I.T."/>
            <person name="Pazour G."/>
            <person name="Purton S."/>
            <person name="Ral J.P."/>
            <person name="Riano-Pachon D.M."/>
            <person name="Riekhof W."/>
            <person name="Rymarquis L."/>
            <person name="Schroda M."/>
            <person name="Stern D."/>
            <person name="Umen J."/>
            <person name="Willows R."/>
            <person name="Wilson N."/>
            <person name="Zimmer S.L."/>
            <person name="Allmer J."/>
            <person name="Balk J."/>
            <person name="Bisova K."/>
            <person name="Chen C.J."/>
            <person name="Elias M."/>
            <person name="Gendler K."/>
            <person name="Hauser C."/>
            <person name="Lamb M.R."/>
            <person name="Ledford H."/>
            <person name="Long J.C."/>
            <person name="Minagawa J."/>
            <person name="Page M.D."/>
            <person name="Pan J."/>
            <person name="Pootakham W."/>
            <person name="Roje S."/>
            <person name="Rose A."/>
            <person name="Stahlberg E."/>
            <person name="Terauchi A.M."/>
            <person name="Yang P."/>
            <person name="Ball S."/>
            <person name="Bowler C."/>
            <person name="Dieckmann C.L."/>
            <person name="Gladyshev V.N."/>
            <person name="Green P."/>
            <person name="Jorgensen R."/>
            <person name="Mayfield S."/>
            <person name="Mueller-Roeber B."/>
            <person name="Rajamani S."/>
            <person name="Sayre R.T."/>
            <person name="Brokstein P."/>
            <person name="Dubchak I."/>
            <person name="Goodstein D."/>
            <person name="Hornick L."/>
            <person name="Huang Y.W."/>
            <person name="Jhaveri J."/>
            <person name="Luo Y."/>
            <person name="Martinez D."/>
            <person name="Ngau W.C."/>
            <person name="Otillar B."/>
            <person name="Poliakov A."/>
            <person name="Porter A."/>
            <person name="Szajkowski L."/>
            <person name="Werner G."/>
            <person name="Zhou K."/>
            <person name="Grigoriev I.V."/>
            <person name="Rokhsar D.S."/>
            <person name="Grossman A.R."/>
        </authorList>
    </citation>
    <scope>NUCLEOTIDE SEQUENCE [LARGE SCALE GENOMIC DNA]</scope>
    <source>
        <strain evidence="2">CC-503</strain>
    </source>
</reference>
<protein>
    <submittedName>
        <fullName evidence="1">Uncharacterized protein</fullName>
    </submittedName>
</protein>
<dbReference type="OrthoDB" id="10664533at2759"/>
<sequence length="72" mass="7699">MSPVLRRFEVGDYVYYRNTTARTSLEATARPDIYRVIEARPSGVLVLEAAAVAGSVSSSTLAPDPSNVLGRG</sequence>
<dbReference type="GeneID" id="66053363"/>
<evidence type="ECO:0000313" key="2">
    <source>
        <dbReference type="Proteomes" id="UP000006906"/>
    </source>
</evidence>
<dbReference type="EMBL" id="CM008966">
    <property type="protein sequence ID" value="PNW83557.1"/>
    <property type="molecule type" value="Genomic_DNA"/>
</dbReference>
<proteinExistence type="predicted"/>
<gene>
    <name evidence="1" type="ORF">CHLRE_05g234650v5</name>
</gene>
<dbReference type="KEGG" id="cre:CHLRE_05g234650v5"/>
<keyword evidence="2" id="KW-1185">Reference proteome</keyword>
<organism evidence="1 2">
    <name type="scientific">Chlamydomonas reinhardtii</name>
    <name type="common">Chlamydomonas smithii</name>
    <dbReference type="NCBI Taxonomy" id="3055"/>
    <lineage>
        <taxon>Eukaryota</taxon>
        <taxon>Viridiplantae</taxon>
        <taxon>Chlorophyta</taxon>
        <taxon>core chlorophytes</taxon>
        <taxon>Chlorophyceae</taxon>
        <taxon>CS clade</taxon>
        <taxon>Chlamydomonadales</taxon>
        <taxon>Chlamydomonadaceae</taxon>
        <taxon>Chlamydomonas</taxon>
    </lineage>
</organism>
<accession>A0A2K3DSQ9</accession>
<dbReference type="Gramene" id="PNW83557">
    <property type="protein sequence ID" value="PNW83557"/>
    <property type="gene ID" value="CHLRE_05g234650v5"/>
</dbReference>
<dbReference type="InParanoid" id="A0A2K3DSQ9"/>
<dbReference type="RefSeq" id="XP_042924794.1">
    <property type="nucleotide sequence ID" value="XM_043062216.1"/>
</dbReference>
<dbReference type="Proteomes" id="UP000006906">
    <property type="component" value="Chromosome 5"/>
</dbReference>